<sequence>MKKLFSLALILVLVFSFNAAVFAEAQTTQPQPKPLTKEEVVNSKEFLEAVEAAKAEFKA</sequence>
<name>A0ABQ1YYK8_9BACL</name>
<reference evidence="3" key="1">
    <citation type="journal article" date="2019" name="Int. J. Syst. Evol. Microbiol.">
        <title>The Global Catalogue of Microorganisms (GCM) 10K type strain sequencing project: providing services to taxonomists for standard genome sequencing and annotation.</title>
        <authorList>
            <consortium name="The Broad Institute Genomics Platform"/>
            <consortium name="The Broad Institute Genome Sequencing Center for Infectious Disease"/>
            <person name="Wu L."/>
            <person name="Ma J."/>
        </authorList>
    </citation>
    <scope>NUCLEOTIDE SEQUENCE [LARGE SCALE GENOMIC DNA]</scope>
    <source>
        <strain evidence="3">CGMCC 1.12770</strain>
    </source>
</reference>
<keyword evidence="1" id="KW-0732">Signal</keyword>
<accession>A0ABQ1YYK8</accession>
<evidence type="ECO:0000313" key="3">
    <source>
        <dbReference type="Proteomes" id="UP000652153"/>
    </source>
</evidence>
<proteinExistence type="predicted"/>
<evidence type="ECO:0000313" key="2">
    <source>
        <dbReference type="EMBL" id="GGH43555.1"/>
    </source>
</evidence>
<feature type="chain" id="PRO_5046808030" evidence="1">
    <location>
        <begin position="20"/>
        <end position="59"/>
    </location>
</feature>
<dbReference type="Proteomes" id="UP000652153">
    <property type="component" value="Unassembled WGS sequence"/>
</dbReference>
<organism evidence="2 3">
    <name type="scientific">Paenibacillus silvae</name>
    <dbReference type="NCBI Taxonomy" id="1325358"/>
    <lineage>
        <taxon>Bacteria</taxon>
        <taxon>Bacillati</taxon>
        <taxon>Bacillota</taxon>
        <taxon>Bacilli</taxon>
        <taxon>Bacillales</taxon>
        <taxon>Paenibacillaceae</taxon>
        <taxon>Paenibacillus</taxon>
    </lineage>
</organism>
<comment type="caution">
    <text evidence="2">The sequence shown here is derived from an EMBL/GenBank/DDBJ whole genome shotgun (WGS) entry which is preliminary data.</text>
</comment>
<dbReference type="EMBL" id="BMFU01000001">
    <property type="protein sequence ID" value="GGH43555.1"/>
    <property type="molecule type" value="Genomic_DNA"/>
</dbReference>
<feature type="signal peptide" evidence="1">
    <location>
        <begin position="1"/>
        <end position="19"/>
    </location>
</feature>
<dbReference type="RefSeq" id="WP_229729609.1">
    <property type="nucleotide sequence ID" value="NZ_BMFU01000001.1"/>
</dbReference>
<gene>
    <name evidence="2" type="ORF">GCM10008014_04400</name>
</gene>
<evidence type="ECO:0000256" key="1">
    <source>
        <dbReference type="SAM" id="SignalP"/>
    </source>
</evidence>
<keyword evidence="3" id="KW-1185">Reference proteome</keyword>
<protein>
    <submittedName>
        <fullName evidence="2">Uncharacterized protein</fullName>
    </submittedName>
</protein>